<evidence type="ECO:0000256" key="9">
    <source>
        <dbReference type="PROSITE-ProRule" id="PRU00124"/>
    </source>
</evidence>
<keyword evidence="2" id="KW-0812">Transmembrane</keyword>
<comment type="caution">
    <text evidence="9">Lacks conserved residue(s) required for the propagation of feature annotation.</text>
</comment>
<dbReference type="InParanoid" id="A0A7M7NV56"/>
<evidence type="ECO:0000256" key="8">
    <source>
        <dbReference type="ARBA" id="ARBA00023180"/>
    </source>
</evidence>
<evidence type="ECO:0000256" key="7">
    <source>
        <dbReference type="ARBA" id="ARBA00023170"/>
    </source>
</evidence>
<dbReference type="OrthoDB" id="9988974at2759"/>
<keyword evidence="8" id="KW-0325">Glycoprotein</keyword>
<evidence type="ECO:0000313" key="10">
    <source>
        <dbReference type="EnsemblMetazoa" id="XP_030841892"/>
    </source>
</evidence>
<dbReference type="PROSITE" id="PS50068">
    <property type="entry name" value="LDLRA_2"/>
    <property type="match status" value="1"/>
</dbReference>
<dbReference type="PANTHER" id="PTHR22722">
    <property type="entry name" value="LOW-DENSITY LIPOPROTEIN RECEPTOR-RELATED PROTEIN 2-RELATED"/>
    <property type="match status" value="1"/>
</dbReference>
<dbReference type="EnsemblMetazoa" id="XM_030986032">
    <property type="protein sequence ID" value="XP_030841892"/>
    <property type="gene ID" value="LOC115924170"/>
</dbReference>
<protein>
    <submittedName>
        <fullName evidence="10">Uncharacterized protein</fullName>
    </submittedName>
</protein>
<reference evidence="10" key="2">
    <citation type="submission" date="2021-01" db="UniProtKB">
        <authorList>
            <consortium name="EnsemblMetazoa"/>
        </authorList>
    </citation>
    <scope>IDENTIFICATION</scope>
</reference>
<dbReference type="AlphaFoldDB" id="A0A7M7NV56"/>
<dbReference type="Gene3D" id="4.10.400.10">
    <property type="entry name" value="Low-density Lipoprotein Receptor"/>
    <property type="match status" value="2"/>
</dbReference>
<accession>A0A7M7NV56</accession>
<comment type="subcellular location">
    <subcellularLocation>
        <location evidence="1">Membrane</location>
        <topology evidence="1">Single-pass membrane protein</topology>
    </subcellularLocation>
</comment>
<keyword evidence="11" id="KW-1185">Reference proteome</keyword>
<dbReference type="InterPro" id="IPR036055">
    <property type="entry name" value="LDL_receptor-like_sf"/>
</dbReference>
<dbReference type="Pfam" id="PF00057">
    <property type="entry name" value="Ldl_recept_a"/>
    <property type="match status" value="2"/>
</dbReference>
<dbReference type="CDD" id="cd00112">
    <property type="entry name" value="LDLa"/>
    <property type="match status" value="1"/>
</dbReference>
<keyword evidence="6 9" id="KW-1015">Disulfide bond</keyword>
<dbReference type="InterPro" id="IPR051221">
    <property type="entry name" value="LDLR-related"/>
</dbReference>
<evidence type="ECO:0000256" key="6">
    <source>
        <dbReference type="ARBA" id="ARBA00023157"/>
    </source>
</evidence>
<evidence type="ECO:0000256" key="1">
    <source>
        <dbReference type="ARBA" id="ARBA00004167"/>
    </source>
</evidence>
<reference evidence="11" key="1">
    <citation type="submission" date="2015-02" db="EMBL/GenBank/DDBJ databases">
        <title>Genome sequencing for Strongylocentrotus purpuratus.</title>
        <authorList>
            <person name="Murali S."/>
            <person name="Liu Y."/>
            <person name="Vee V."/>
            <person name="English A."/>
            <person name="Wang M."/>
            <person name="Skinner E."/>
            <person name="Han Y."/>
            <person name="Muzny D.M."/>
            <person name="Worley K.C."/>
            <person name="Gibbs R.A."/>
        </authorList>
    </citation>
    <scope>NUCLEOTIDE SEQUENCE</scope>
</reference>
<sequence length="151" mass="16888">MEFTSYDIDTNETPMVDTTGEDFYCHSGHQYIRVSARCDGIVDCPDFSDEIGCDECSPGAYQCNGSDICLLPRLQCDGRIDCPHKDDEMFCEILRCPANCSCGESQQYVGIDPPLTEPRCGDPDWLPFWVKCTDGWNEDYANATAPKAIIM</sequence>
<dbReference type="InterPro" id="IPR023415">
    <property type="entry name" value="LDLR_class-A_CS"/>
</dbReference>
<dbReference type="GO" id="GO:0016020">
    <property type="term" value="C:membrane"/>
    <property type="evidence" value="ECO:0007669"/>
    <property type="project" value="UniProtKB-SubCell"/>
</dbReference>
<dbReference type="KEGG" id="spu:115924170"/>
<evidence type="ECO:0000313" key="11">
    <source>
        <dbReference type="Proteomes" id="UP000007110"/>
    </source>
</evidence>
<dbReference type="PRINTS" id="PR00261">
    <property type="entry name" value="LDLRECEPTOR"/>
</dbReference>
<keyword evidence="3" id="KW-0677">Repeat</keyword>
<dbReference type="PROSITE" id="PS01209">
    <property type="entry name" value="LDLRA_1"/>
    <property type="match status" value="1"/>
</dbReference>
<dbReference type="SMART" id="SM00192">
    <property type="entry name" value="LDLa"/>
    <property type="match status" value="2"/>
</dbReference>
<organism evidence="10 11">
    <name type="scientific">Strongylocentrotus purpuratus</name>
    <name type="common">Purple sea urchin</name>
    <dbReference type="NCBI Taxonomy" id="7668"/>
    <lineage>
        <taxon>Eukaryota</taxon>
        <taxon>Metazoa</taxon>
        <taxon>Echinodermata</taxon>
        <taxon>Eleutherozoa</taxon>
        <taxon>Echinozoa</taxon>
        <taxon>Echinoidea</taxon>
        <taxon>Euechinoidea</taxon>
        <taxon>Echinacea</taxon>
        <taxon>Camarodonta</taxon>
        <taxon>Echinidea</taxon>
        <taxon>Strongylocentrotidae</taxon>
        <taxon>Strongylocentrotus</taxon>
    </lineage>
</organism>
<keyword evidence="5" id="KW-0472">Membrane</keyword>
<evidence type="ECO:0000256" key="3">
    <source>
        <dbReference type="ARBA" id="ARBA00022737"/>
    </source>
</evidence>
<dbReference type="Proteomes" id="UP000007110">
    <property type="component" value="Unassembled WGS sequence"/>
</dbReference>
<proteinExistence type="predicted"/>
<dbReference type="SUPFAM" id="SSF57424">
    <property type="entry name" value="LDL receptor-like module"/>
    <property type="match status" value="2"/>
</dbReference>
<keyword evidence="7" id="KW-0675">Receptor</keyword>
<evidence type="ECO:0000256" key="5">
    <source>
        <dbReference type="ARBA" id="ARBA00023136"/>
    </source>
</evidence>
<dbReference type="RefSeq" id="XP_030841892.1">
    <property type="nucleotide sequence ID" value="XM_030986032.1"/>
</dbReference>
<evidence type="ECO:0000256" key="4">
    <source>
        <dbReference type="ARBA" id="ARBA00022989"/>
    </source>
</evidence>
<dbReference type="InterPro" id="IPR002172">
    <property type="entry name" value="LDrepeatLR_classA_rpt"/>
</dbReference>
<evidence type="ECO:0000256" key="2">
    <source>
        <dbReference type="ARBA" id="ARBA00022692"/>
    </source>
</evidence>
<keyword evidence="4" id="KW-1133">Transmembrane helix</keyword>
<dbReference type="GeneID" id="115924170"/>
<name>A0A7M7NV56_STRPU</name>
<feature type="disulfide bond" evidence="9">
    <location>
        <begin position="76"/>
        <end position="91"/>
    </location>
</feature>